<keyword evidence="14" id="KW-0411">Iron-sulfur</keyword>
<dbReference type="CDD" id="cd16917">
    <property type="entry name" value="HATPase_UhpB-NarQ-NarX-like"/>
    <property type="match status" value="1"/>
</dbReference>
<comment type="caution">
    <text evidence="19">The sequence shown here is derived from an EMBL/GenBank/DDBJ whole genome shotgun (WGS) entry which is preliminary data.</text>
</comment>
<keyword evidence="8" id="KW-0963">Cytoplasm</keyword>
<dbReference type="InterPro" id="IPR003594">
    <property type="entry name" value="HATPase_dom"/>
</dbReference>
<keyword evidence="7" id="KW-0004">4Fe-4S</keyword>
<keyword evidence="17" id="KW-0472">Membrane</keyword>
<dbReference type="Pfam" id="PF00672">
    <property type="entry name" value="HAMP"/>
    <property type="match status" value="1"/>
</dbReference>
<comment type="subcellular location">
    <subcellularLocation>
        <location evidence="4">Cytoplasm</location>
    </subcellularLocation>
    <subcellularLocation>
        <location evidence="3">Membrane</location>
    </subcellularLocation>
</comment>
<dbReference type="EC" id="2.7.13.3" evidence="5"/>
<dbReference type="InterPro" id="IPR011712">
    <property type="entry name" value="Sig_transdc_His_kin_sub3_dim/P"/>
</dbReference>
<keyword evidence="9" id="KW-0597">Phosphoprotein</keyword>
<comment type="function">
    <text evidence="15">Member of the two-component regulatory system NreB/NreC involved in the control of dissimilatory nitrate/nitrite reduction in response to oxygen. NreB functions as a direct oxygen sensor histidine kinase which is autophosphorylated, in the absence of oxygen, probably at the conserved histidine residue, and transfers its phosphate group probably to a conserved aspartate residue of NreC. NreB/NreC activates the expression of the nitrate (narGHJI) and nitrite (nir) reductase operons, as well as the putative nitrate transporter gene narT.</text>
</comment>
<dbReference type="RefSeq" id="WP_069438277.1">
    <property type="nucleotide sequence ID" value="NZ_LPWG01000014.1"/>
</dbReference>
<dbReference type="Pfam" id="PF07730">
    <property type="entry name" value="HisKA_3"/>
    <property type="match status" value="1"/>
</dbReference>
<evidence type="ECO:0000256" key="17">
    <source>
        <dbReference type="SAM" id="Phobius"/>
    </source>
</evidence>
<keyword evidence="7" id="KW-0479">Metal-binding</keyword>
<dbReference type="Proteomes" id="UP000094501">
    <property type="component" value="Unassembled WGS sequence"/>
</dbReference>
<proteinExistence type="predicted"/>
<comment type="cofactor">
    <cofactor evidence="2">
        <name>[4Fe-4S] cluster</name>
        <dbReference type="ChEBI" id="CHEBI:49883"/>
    </cofactor>
</comment>
<evidence type="ECO:0000256" key="6">
    <source>
        <dbReference type="ARBA" id="ARBA00017322"/>
    </source>
</evidence>
<sequence>MASILNAIWYDRTIRIQLMIVIGVINIIALAVIGIIFVANAREATKVEMEASVELAKNFVRVAIQSLSPDVRPADLSKKVNQLSSRLRIGKLRHVRIYMADASGDLVQLSPAPNTSRAPDLPPPAPHWFEALIAPEVAPQTVNVVLSNRIAGSVVMIEMPAIDGPRIWDLGTVVIAGEPSDEIAEVWADLSSLGPVVGVIDLLVLATLYVVLGRLLDPMANVAGGLSRLEDGDYGTRLTPPRVKELSDMTSSFNRLAETLGRTRAENGRLYGQVLTIQEDERREIANELHDEASPCLFGIMANAMSAQRLAKEQRGAPAAEIDEHMTEILTITNRLKQMNRVMLKKLRPVAVGHVALSELARDLISEMQRRYVDVDITCSLRTRGERYGEAIDLTIYRCIQEGVTNAIRHGGASAIRVDLFDKRLKRGARVLQLLIQDDGRGLSPNTPLGFGLTAMRERVRALSGSWDIQSVSSKGTLLEIVIPITAARAKARASAPATFEDIEVS</sequence>
<evidence type="ECO:0000256" key="5">
    <source>
        <dbReference type="ARBA" id="ARBA00012438"/>
    </source>
</evidence>
<dbReference type="PANTHER" id="PTHR24421">
    <property type="entry name" value="NITRATE/NITRITE SENSOR PROTEIN NARX-RELATED"/>
    <property type="match status" value="1"/>
</dbReference>
<dbReference type="SUPFAM" id="SSF55874">
    <property type="entry name" value="ATPase domain of HSP90 chaperone/DNA topoisomerase II/histidine kinase"/>
    <property type="match status" value="1"/>
</dbReference>
<dbReference type="InterPro" id="IPR036890">
    <property type="entry name" value="HATPase_C_sf"/>
</dbReference>
<evidence type="ECO:0000256" key="16">
    <source>
        <dbReference type="ARBA" id="ARBA00030800"/>
    </source>
</evidence>
<evidence type="ECO:0000256" key="9">
    <source>
        <dbReference type="ARBA" id="ARBA00022553"/>
    </source>
</evidence>
<comment type="catalytic activity">
    <reaction evidence="1">
        <text>ATP + protein L-histidine = ADP + protein N-phospho-L-histidine.</text>
        <dbReference type="EC" id="2.7.13.3"/>
    </reaction>
</comment>
<keyword evidence="13" id="KW-0902">Two-component regulatory system</keyword>
<dbReference type="GO" id="GO:0016020">
    <property type="term" value="C:membrane"/>
    <property type="evidence" value="ECO:0007669"/>
    <property type="project" value="UniProtKB-SubCell"/>
</dbReference>
<dbReference type="GO" id="GO:0051539">
    <property type="term" value="F:4 iron, 4 sulfur cluster binding"/>
    <property type="evidence" value="ECO:0007669"/>
    <property type="project" value="UniProtKB-KW"/>
</dbReference>
<protein>
    <recommendedName>
        <fullName evidence="6">Oxygen sensor histidine kinase NreB</fullName>
        <ecNumber evidence="5">2.7.13.3</ecNumber>
    </recommendedName>
    <alternativeName>
        <fullName evidence="16">Nitrogen regulation protein B</fullName>
    </alternativeName>
</protein>
<dbReference type="AlphaFoldDB" id="A0A1E3VWN1"/>
<evidence type="ECO:0000256" key="3">
    <source>
        <dbReference type="ARBA" id="ARBA00004370"/>
    </source>
</evidence>
<dbReference type="CDD" id="cd06225">
    <property type="entry name" value="HAMP"/>
    <property type="match status" value="1"/>
</dbReference>
<evidence type="ECO:0000256" key="7">
    <source>
        <dbReference type="ARBA" id="ARBA00022485"/>
    </source>
</evidence>
<dbReference type="GO" id="GO:0046983">
    <property type="term" value="F:protein dimerization activity"/>
    <property type="evidence" value="ECO:0007669"/>
    <property type="project" value="InterPro"/>
</dbReference>
<dbReference type="Gene3D" id="1.20.5.1930">
    <property type="match status" value="1"/>
</dbReference>
<keyword evidence="20" id="KW-1185">Reference proteome</keyword>
<organism evidence="19 20">
    <name type="scientific">Methyloceanibacter methanicus</name>
    <dbReference type="NCBI Taxonomy" id="1774968"/>
    <lineage>
        <taxon>Bacteria</taxon>
        <taxon>Pseudomonadati</taxon>
        <taxon>Pseudomonadota</taxon>
        <taxon>Alphaproteobacteria</taxon>
        <taxon>Hyphomicrobiales</taxon>
        <taxon>Hyphomicrobiaceae</taxon>
        <taxon>Methyloceanibacter</taxon>
    </lineage>
</organism>
<dbReference type="InterPro" id="IPR050482">
    <property type="entry name" value="Sensor_HK_TwoCompSys"/>
</dbReference>
<dbReference type="PANTHER" id="PTHR24421:SF58">
    <property type="entry name" value="SIGNAL TRANSDUCTION HISTIDINE-PROTEIN KINASE_PHOSPHATASE UHPB"/>
    <property type="match status" value="1"/>
</dbReference>
<evidence type="ECO:0000256" key="15">
    <source>
        <dbReference type="ARBA" id="ARBA00024827"/>
    </source>
</evidence>
<gene>
    <name evidence="19" type="ORF">AUC68_10535</name>
</gene>
<evidence type="ECO:0000256" key="1">
    <source>
        <dbReference type="ARBA" id="ARBA00000085"/>
    </source>
</evidence>
<evidence type="ECO:0000256" key="4">
    <source>
        <dbReference type="ARBA" id="ARBA00004496"/>
    </source>
</evidence>
<dbReference type="Gene3D" id="3.30.565.10">
    <property type="entry name" value="Histidine kinase-like ATPase, C-terminal domain"/>
    <property type="match status" value="1"/>
</dbReference>
<dbReference type="GO" id="GO:0000155">
    <property type="term" value="F:phosphorelay sensor kinase activity"/>
    <property type="evidence" value="ECO:0007669"/>
    <property type="project" value="InterPro"/>
</dbReference>
<evidence type="ECO:0000256" key="11">
    <source>
        <dbReference type="ARBA" id="ARBA00022777"/>
    </source>
</evidence>
<dbReference type="PRINTS" id="PR00344">
    <property type="entry name" value="BCTRLSENSOR"/>
</dbReference>
<dbReference type="SMART" id="SM00387">
    <property type="entry name" value="HATPase_c"/>
    <property type="match status" value="1"/>
</dbReference>
<dbReference type="STRING" id="1774968.AUC68_10535"/>
<keyword evidence="11" id="KW-0418">Kinase</keyword>
<keyword evidence="12" id="KW-0408">Iron</keyword>
<evidence type="ECO:0000259" key="18">
    <source>
        <dbReference type="PROSITE" id="PS50885"/>
    </source>
</evidence>
<dbReference type="PROSITE" id="PS50885">
    <property type="entry name" value="HAMP"/>
    <property type="match status" value="1"/>
</dbReference>
<evidence type="ECO:0000313" key="19">
    <source>
        <dbReference type="EMBL" id="ODR97948.1"/>
    </source>
</evidence>
<evidence type="ECO:0000256" key="14">
    <source>
        <dbReference type="ARBA" id="ARBA00023014"/>
    </source>
</evidence>
<dbReference type="EMBL" id="LPWG01000014">
    <property type="protein sequence ID" value="ODR97948.1"/>
    <property type="molecule type" value="Genomic_DNA"/>
</dbReference>
<keyword evidence="17" id="KW-0812">Transmembrane</keyword>
<evidence type="ECO:0000256" key="13">
    <source>
        <dbReference type="ARBA" id="ARBA00023012"/>
    </source>
</evidence>
<dbReference type="InterPro" id="IPR004358">
    <property type="entry name" value="Sig_transdc_His_kin-like_C"/>
</dbReference>
<feature type="domain" description="HAMP" evidence="18">
    <location>
        <begin position="213"/>
        <end position="265"/>
    </location>
</feature>
<name>A0A1E3VWN1_9HYPH</name>
<dbReference type="GO" id="GO:0005737">
    <property type="term" value="C:cytoplasm"/>
    <property type="evidence" value="ECO:0007669"/>
    <property type="project" value="UniProtKB-SubCell"/>
</dbReference>
<keyword evidence="10" id="KW-0808">Transferase</keyword>
<feature type="transmembrane region" description="Helical" evidence="17">
    <location>
        <begin position="18"/>
        <end position="39"/>
    </location>
</feature>
<dbReference type="Gene3D" id="6.10.340.10">
    <property type="match status" value="1"/>
</dbReference>
<keyword evidence="17" id="KW-1133">Transmembrane helix</keyword>
<dbReference type="OrthoDB" id="9778496at2"/>
<evidence type="ECO:0000256" key="2">
    <source>
        <dbReference type="ARBA" id="ARBA00001966"/>
    </source>
</evidence>
<evidence type="ECO:0000256" key="10">
    <source>
        <dbReference type="ARBA" id="ARBA00022679"/>
    </source>
</evidence>
<dbReference type="SMART" id="SM00304">
    <property type="entry name" value="HAMP"/>
    <property type="match status" value="1"/>
</dbReference>
<dbReference type="InterPro" id="IPR003660">
    <property type="entry name" value="HAMP_dom"/>
</dbReference>
<evidence type="ECO:0000256" key="8">
    <source>
        <dbReference type="ARBA" id="ARBA00022490"/>
    </source>
</evidence>
<reference evidence="19 20" key="1">
    <citation type="journal article" date="2016" name="Environ. Microbiol.">
        <title>New Methyloceanibacter diversity from North Sea sediments includes methanotroph containing solely the soluble methane monooxygenase.</title>
        <authorList>
            <person name="Vekeman B."/>
            <person name="Kerckhof F.M."/>
            <person name="Cremers G."/>
            <person name="de Vos P."/>
            <person name="Vandamme P."/>
            <person name="Boon N."/>
            <person name="Op den Camp H.J."/>
            <person name="Heylen K."/>
        </authorList>
    </citation>
    <scope>NUCLEOTIDE SEQUENCE [LARGE SCALE GENOMIC DNA]</scope>
    <source>
        <strain evidence="19 20">R-67174</strain>
    </source>
</reference>
<evidence type="ECO:0000256" key="12">
    <source>
        <dbReference type="ARBA" id="ARBA00023004"/>
    </source>
</evidence>
<accession>A0A1E3VWN1</accession>
<evidence type="ECO:0000313" key="20">
    <source>
        <dbReference type="Proteomes" id="UP000094501"/>
    </source>
</evidence>
<dbReference type="Pfam" id="PF02518">
    <property type="entry name" value="HATPase_c"/>
    <property type="match status" value="1"/>
</dbReference>